<feature type="compositionally biased region" description="Basic and acidic residues" evidence="1">
    <location>
        <begin position="9"/>
        <end position="21"/>
    </location>
</feature>
<accession>A0A6M1TYW9</accession>
<feature type="non-terminal residue" evidence="3">
    <location>
        <position position="1"/>
    </location>
</feature>
<evidence type="ECO:0000259" key="2">
    <source>
        <dbReference type="Pfam" id="PF04069"/>
    </source>
</evidence>
<organism evidence="3 4">
    <name type="scientific">Paragemmobacter kunshanensis</name>
    <dbReference type="NCBI Taxonomy" id="2583234"/>
    <lineage>
        <taxon>Bacteria</taxon>
        <taxon>Pseudomonadati</taxon>
        <taxon>Pseudomonadota</taxon>
        <taxon>Alphaproteobacteria</taxon>
        <taxon>Rhodobacterales</taxon>
        <taxon>Paracoccaceae</taxon>
        <taxon>Paragemmobacter</taxon>
    </lineage>
</organism>
<name>A0A6M1TYW9_9RHOB</name>
<dbReference type="Pfam" id="PF04069">
    <property type="entry name" value="OpuAC"/>
    <property type="match status" value="1"/>
</dbReference>
<feature type="domain" description="ABC-type glycine betaine transport system substrate-binding" evidence="2">
    <location>
        <begin position="51"/>
        <end position="97"/>
    </location>
</feature>
<sequence length="109" mass="12353">QNAAGSRLDPPDFGRLRDDRHRSGRRTLAQRAKSGDLEVKRQATWGMSDQKALEETQPEVARLFRNVSLDTDTLSQMTFALVIEKQDPAEFAKNWTATHADRVLGWLSD</sequence>
<dbReference type="EMBL" id="JAALFE010000074">
    <property type="protein sequence ID" value="NGQ93490.1"/>
    <property type="molecule type" value="Genomic_DNA"/>
</dbReference>
<dbReference type="AlphaFoldDB" id="A0A6M1TYW9"/>
<gene>
    <name evidence="3" type="ORF">G5V65_21695</name>
</gene>
<proteinExistence type="predicted"/>
<dbReference type="InterPro" id="IPR007210">
    <property type="entry name" value="ABC_Gly_betaine_transp_sub-bd"/>
</dbReference>
<dbReference type="SUPFAM" id="SSF53850">
    <property type="entry name" value="Periplasmic binding protein-like II"/>
    <property type="match status" value="1"/>
</dbReference>
<evidence type="ECO:0000313" key="3">
    <source>
        <dbReference type="EMBL" id="NGQ93490.1"/>
    </source>
</evidence>
<dbReference type="Proteomes" id="UP000474758">
    <property type="component" value="Unassembled WGS sequence"/>
</dbReference>
<evidence type="ECO:0000256" key="1">
    <source>
        <dbReference type="SAM" id="MobiDB-lite"/>
    </source>
</evidence>
<dbReference type="RefSeq" id="WP_277602980.1">
    <property type="nucleotide sequence ID" value="NZ_JAALFE010000074.1"/>
</dbReference>
<protein>
    <recommendedName>
        <fullName evidence="2">ABC-type glycine betaine transport system substrate-binding domain-containing protein</fullName>
    </recommendedName>
</protein>
<dbReference type="GO" id="GO:0022857">
    <property type="term" value="F:transmembrane transporter activity"/>
    <property type="evidence" value="ECO:0007669"/>
    <property type="project" value="InterPro"/>
</dbReference>
<reference evidence="3 4" key="1">
    <citation type="submission" date="2020-02" db="EMBL/GenBank/DDBJ databases">
        <title>Rhodobacter translucens sp. nov., a novel bacterium isolated from activated sludge.</title>
        <authorList>
            <person name="Liu J."/>
        </authorList>
    </citation>
    <scope>NUCLEOTIDE SEQUENCE [LARGE SCALE GENOMIC DNA]</scope>
    <source>
        <strain evidence="3 4">HX-7-19</strain>
    </source>
</reference>
<dbReference type="GO" id="GO:0043190">
    <property type="term" value="C:ATP-binding cassette (ABC) transporter complex"/>
    <property type="evidence" value="ECO:0007669"/>
    <property type="project" value="InterPro"/>
</dbReference>
<dbReference type="Gene3D" id="3.40.190.10">
    <property type="entry name" value="Periplasmic binding protein-like II"/>
    <property type="match status" value="1"/>
</dbReference>
<comment type="caution">
    <text evidence="3">The sequence shown here is derived from an EMBL/GenBank/DDBJ whole genome shotgun (WGS) entry which is preliminary data.</text>
</comment>
<keyword evidence="4" id="KW-1185">Reference proteome</keyword>
<evidence type="ECO:0000313" key="4">
    <source>
        <dbReference type="Proteomes" id="UP000474758"/>
    </source>
</evidence>
<feature type="region of interest" description="Disordered" evidence="1">
    <location>
        <begin position="1"/>
        <end position="35"/>
    </location>
</feature>